<reference evidence="2" key="1">
    <citation type="journal article" date="2015" name="Nature">
        <title>Complex archaea that bridge the gap between prokaryotes and eukaryotes.</title>
        <authorList>
            <person name="Spang A."/>
            <person name="Saw J.H."/>
            <person name="Jorgensen S.L."/>
            <person name="Zaremba-Niedzwiedzka K."/>
            <person name="Martijn J."/>
            <person name="Lind A.E."/>
            <person name="van Eijk R."/>
            <person name="Schleper C."/>
            <person name="Guy L."/>
            <person name="Ettema T.J."/>
        </authorList>
    </citation>
    <scope>NUCLEOTIDE SEQUENCE</scope>
</reference>
<accession>A0A0F9LUK8</accession>
<evidence type="ECO:0000256" key="1">
    <source>
        <dbReference type="SAM" id="MobiDB-lite"/>
    </source>
</evidence>
<sequence>MNLCCKKGHYLTYKHSIRLDLNSGFDFQGDFIFVNKHRIQKVHGENPTIKINPEKEKFFCERCSSSYLFKDTYVYCENCGKLVVQRLSKKLGSSLLVCRPCNKVIKTYRAFDIFKLLTSSKLSELNEIDVDNFHEYSWTEVLERFGGEEVSTPPENVADFIVETVDRNNDEDMEAPVRFRSAVQGLREGLGGLDIGRSNASTPNNELSEEARRMQDNLE</sequence>
<protein>
    <submittedName>
        <fullName evidence="2">Uncharacterized protein</fullName>
    </submittedName>
</protein>
<dbReference type="EMBL" id="LAZR01005576">
    <property type="protein sequence ID" value="KKM98804.1"/>
    <property type="molecule type" value="Genomic_DNA"/>
</dbReference>
<dbReference type="AlphaFoldDB" id="A0A0F9LUK8"/>
<gene>
    <name evidence="2" type="ORF">LCGC14_1154200</name>
</gene>
<organism evidence="2">
    <name type="scientific">marine sediment metagenome</name>
    <dbReference type="NCBI Taxonomy" id="412755"/>
    <lineage>
        <taxon>unclassified sequences</taxon>
        <taxon>metagenomes</taxon>
        <taxon>ecological metagenomes</taxon>
    </lineage>
</organism>
<feature type="region of interest" description="Disordered" evidence="1">
    <location>
        <begin position="193"/>
        <end position="219"/>
    </location>
</feature>
<evidence type="ECO:0000313" key="2">
    <source>
        <dbReference type="EMBL" id="KKM98804.1"/>
    </source>
</evidence>
<name>A0A0F9LUK8_9ZZZZ</name>
<comment type="caution">
    <text evidence="2">The sequence shown here is derived from an EMBL/GenBank/DDBJ whole genome shotgun (WGS) entry which is preliminary data.</text>
</comment>
<feature type="compositionally biased region" description="Basic and acidic residues" evidence="1">
    <location>
        <begin position="209"/>
        <end position="219"/>
    </location>
</feature>
<proteinExistence type="predicted"/>